<dbReference type="EMBL" id="JBFAEG010000006">
    <property type="protein sequence ID" value="MEU5707159.1"/>
    <property type="molecule type" value="Genomic_DNA"/>
</dbReference>
<evidence type="ECO:0000313" key="4">
    <source>
        <dbReference type="Proteomes" id="UP001551011"/>
    </source>
</evidence>
<feature type="compositionally biased region" description="Basic and acidic residues" evidence="1">
    <location>
        <begin position="78"/>
        <end position="94"/>
    </location>
</feature>
<evidence type="ECO:0008006" key="5">
    <source>
        <dbReference type="Google" id="ProtNLM"/>
    </source>
</evidence>
<feature type="chain" id="PRO_5045218367" description="Secreted protein" evidence="2">
    <location>
        <begin position="23"/>
        <end position="94"/>
    </location>
</feature>
<feature type="compositionally biased region" description="Basic and acidic residues" evidence="1">
    <location>
        <begin position="59"/>
        <end position="70"/>
    </location>
</feature>
<keyword evidence="2" id="KW-0732">Signal</keyword>
<reference evidence="3 4" key="1">
    <citation type="submission" date="2024-06" db="EMBL/GenBank/DDBJ databases">
        <title>The Natural Products Discovery Center: Release of the First 8490 Sequenced Strains for Exploring Actinobacteria Biosynthetic Diversity.</title>
        <authorList>
            <person name="Kalkreuter E."/>
            <person name="Kautsar S.A."/>
            <person name="Yang D."/>
            <person name="Bader C.D."/>
            <person name="Teijaro C.N."/>
            <person name="Fluegel L."/>
            <person name="Davis C.M."/>
            <person name="Simpson J.R."/>
            <person name="Lauterbach L."/>
            <person name="Steele A.D."/>
            <person name="Gui C."/>
            <person name="Meng S."/>
            <person name="Li G."/>
            <person name="Viehrig K."/>
            <person name="Ye F."/>
            <person name="Su P."/>
            <person name="Kiefer A.F."/>
            <person name="Nichols A."/>
            <person name="Cepeda A.J."/>
            <person name="Yan W."/>
            <person name="Fan B."/>
            <person name="Jiang Y."/>
            <person name="Adhikari A."/>
            <person name="Zheng C.-J."/>
            <person name="Schuster L."/>
            <person name="Cowan T.M."/>
            <person name="Smanski M.J."/>
            <person name="Chevrette M.G."/>
            <person name="De Carvalho L.P.S."/>
            <person name="Shen B."/>
        </authorList>
    </citation>
    <scope>NUCLEOTIDE SEQUENCE [LARGE SCALE GENOMIC DNA]</scope>
    <source>
        <strain evidence="3 4">NPDC020594</strain>
    </source>
</reference>
<evidence type="ECO:0000256" key="1">
    <source>
        <dbReference type="SAM" id="MobiDB-lite"/>
    </source>
</evidence>
<feature type="signal peptide" evidence="2">
    <location>
        <begin position="1"/>
        <end position="22"/>
    </location>
</feature>
<gene>
    <name evidence="3" type="ORF">AB0H04_09750</name>
</gene>
<comment type="caution">
    <text evidence="3">The sequence shown here is derived from an EMBL/GenBank/DDBJ whole genome shotgun (WGS) entry which is preliminary data.</text>
</comment>
<evidence type="ECO:0000313" key="3">
    <source>
        <dbReference type="EMBL" id="MEU5707159.1"/>
    </source>
</evidence>
<proteinExistence type="predicted"/>
<name>A0ABV3A5C9_9ACTN</name>
<accession>A0ABV3A5C9</accession>
<evidence type="ECO:0000256" key="2">
    <source>
        <dbReference type="SAM" id="SignalP"/>
    </source>
</evidence>
<dbReference type="Proteomes" id="UP001551011">
    <property type="component" value="Unassembled WGS sequence"/>
</dbReference>
<dbReference type="RefSeq" id="WP_159014226.1">
    <property type="nucleotide sequence ID" value="NZ_JBEXDP010000014.1"/>
</dbReference>
<organism evidence="3 4">
    <name type="scientific">Streptomyces flaveolus</name>
    <dbReference type="NCBI Taxonomy" id="67297"/>
    <lineage>
        <taxon>Bacteria</taxon>
        <taxon>Bacillati</taxon>
        <taxon>Actinomycetota</taxon>
        <taxon>Actinomycetes</taxon>
        <taxon>Kitasatosporales</taxon>
        <taxon>Streptomycetaceae</taxon>
        <taxon>Streptomyces</taxon>
    </lineage>
</organism>
<keyword evidence="4" id="KW-1185">Reference proteome</keyword>
<sequence>MRKFQRAAVVAAAVMGLSTLGAGVGFAHGGDDSAPEVTAVANSSANAVAVGGGYYVQPQDKHEGQPEEQRYAGPEEGYGDHEGGDHEGGDHEGE</sequence>
<protein>
    <recommendedName>
        <fullName evidence="5">Secreted protein</fullName>
    </recommendedName>
</protein>
<feature type="region of interest" description="Disordered" evidence="1">
    <location>
        <begin position="56"/>
        <end position="94"/>
    </location>
</feature>